<dbReference type="GO" id="GO:0016881">
    <property type="term" value="F:acid-amino acid ligase activity"/>
    <property type="evidence" value="ECO:0007669"/>
    <property type="project" value="InterPro"/>
</dbReference>
<accession>A0A126R1Q7</accession>
<dbReference type="SUPFAM" id="SSF51984">
    <property type="entry name" value="MurCD N-terminal domain"/>
    <property type="match status" value="1"/>
</dbReference>
<dbReference type="Pfam" id="PF02875">
    <property type="entry name" value="Mur_ligase_C"/>
    <property type="match status" value="1"/>
</dbReference>
<dbReference type="InterPro" id="IPR004101">
    <property type="entry name" value="Mur_ligase_C"/>
</dbReference>
<keyword evidence="3" id="KW-0436">Ligase</keyword>
<protein>
    <submittedName>
        <fullName evidence="3">Cell wall biosynthesis protein Mur ligase family</fullName>
    </submittedName>
</protein>
<name>A0A126R1Q7_METOL</name>
<evidence type="ECO:0000259" key="1">
    <source>
        <dbReference type="Pfam" id="PF02875"/>
    </source>
</evidence>
<dbReference type="InterPro" id="IPR050061">
    <property type="entry name" value="MurCDEF_pg_biosynth"/>
</dbReference>
<dbReference type="SUPFAM" id="SSF53244">
    <property type="entry name" value="MurD-like peptide ligases, peptide-binding domain"/>
    <property type="match status" value="1"/>
</dbReference>
<dbReference type="PATRIC" id="fig|294671.3.peg.1855"/>
<sequence>MSDEELDSLDLDNKTFGVIGVCGVVGNLVARILMDRGFTVVGTDISSKEDCRFYSSFEDYDIEIFFGGHPEEFFKKIDFIVPPPSMSENAKVLDLALKKGIKIIELGDIFKLFKPEKPVICISGTNGKTTTTTLLKHIAYSAGIKPCEHNLKGMQGNNEFIPSLQTRLNGDLAILETGTDGTSGGLKSIIDLTHANFGILTNITVDHLQNPHENDEEDFITRSFLEYAKVKGELLKGIGENNGTLIYNSDDPTIVGLFKEIDFKGNAISFGIEDELSRVGTKPCWCGRDIEINELISGCGSFECECGIKYEKPMYLAKNISIKDRTFTLESPEGESEFTISLDGLHNVYNAVGSIIAARRFLKLSDEEIQKGLLSFKGAAGRMDIVAEVDGKPIMVDYAHNPAGVETILKEIRKIYGDTTVVITITSESGHEGDIGILEKALDNVKYIVPASHDSRLVADELLKSAKEASADFDYETLKNTFVFTDISLKQASNFTLGANTEQVIEGVKAALKTDSNIIIILGEAGFKFRSAIINYCREL</sequence>
<dbReference type="InterPro" id="IPR036615">
    <property type="entry name" value="Mur_ligase_C_dom_sf"/>
</dbReference>
<dbReference type="Pfam" id="PF08245">
    <property type="entry name" value="Mur_ligase_M"/>
    <property type="match status" value="1"/>
</dbReference>
<keyword evidence="4" id="KW-1185">Reference proteome</keyword>
<dbReference type="KEGG" id="mol:YLM1_1785"/>
<dbReference type="STRING" id="294671.YLM1_1785"/>
<dbReference type="Gene3D" id="3.40.1190.10">
    <property type="entry name" value="Mur-like, catalytic domain"/>
    <property type="match status" value="1"/>
</dbReference>
<dbReference type="GO" id="GO:0005524">
    <property type="term" value="F:ATP binding"/>
    <property type="evidence" value="ECO:0007669"/>
    <property type="project" value="InterPro"/>
</dbReference>
<dbReference type="SUPFAM" id="SSF53623">
    <property type="entry name" value="MurD-like peptide ligases, catalytic domain"/>
    <property type="match status" value="1"/>
</dbReference>
<feature type="domain" description="Mur ligase C-terminal" evidence="1">
    <location>
        <begin position="381"/>
        <end position="467"/>
    </location>
</feature>
<feature type="domain" description="Mur ligase central" evidence="2">
    <location>
        <begin position="122"/>
        <end position="358"/>
    </location>
</feature>
<dbReference type="PANTHER" id="PTHR43445">
    <property type="entry name" value="UDP-N-ACETYLMURAMATE--L-ALANINE LIGASE-RELATED"/>
    <property type="match status" value="1"/>
</dbReference>
<proteinExistence type="predicted"/>
<evidence type="ECO:0000259" key="2">
    <source>
        <dbReference type="Pfam" id="PF08245"/>
    </source>
</evidence>
<dbReference type="Gene3D" id="3.90.190.20">
    <property type="entry name" value="Mur ligase, C-terminal domain"/>
    <property type="match status" value="1"/>
</dbReference>
<evidence type="ECO:0000313" key="3">
    <source>
        <dbReference type="EMBL" id="AMK16340.1"/>
    </source>
</evidence>
<dbReference type="InterPro" id="IPR013221">
    <property type="entry name" value="Mur_ligase_cen"/>
</dbReference>
<evidence type="ECO:0000313" key="4">
    <source>
        <dbReference type="Proteomes" id="UP000066376"/>
    </source>
</evidence>
<dbReference type="AlphaFoldDB" id="A0A126R1Q7"/>
<reference evidence="3 4" key="1">
    <citation type="journal article" date="2016" name="Genome Announc.">
        <title>Draft Genome Sequence of the Rumen Methanogen Methanobrevibacter olleyae YLM1.</title>
        <authorList>
            <person name="Kelly W.J."/>
            <person name="Li D."/>
            <person name="Lambie S.C."/>
            <person name="Cox F."/>
            <person name="Attwood G.T."/>
            <person name="Altermann E."/>
            <person name="Leahy S.C."/>
        </authorList>
    </citation>
    <scope>NUCLEOTIDE SEQUENCE [LARGE SCALE GENOMIC DNA]</scope>
    <source>
        <strain evidence="3 4">YLM1</strain>
    </source>
</reference>
<dbReference type="EMBL" id="CP014265">
    <property type="protein sequence ID" value="AMK16340.1"/>
    <property type="molecule type" value="Genomic_DNA"/>
</dbReference>
<organism evidence="3 4">
    <name type="scientific">Methanobrevibacter olleyae</name>
    <dbReference type="NCBI Taxonomy" id="294671"/>
    <lineage>
        <taxon>Archaea</taxon>
        <taxon>Methanobacteriati</taxon>
        <taxon>Methanobacteriota</taxon>
        <taxon>Methanomada group</taxon>
        <taxon>Methanobacteria</taxon>
        <taxon>Methanobacteriales</taxon>
        <taxon>Methanobacteriaceae</taxon>
        <taxon>Methanobrevibacter</taxon>
    </lineage>
</organism>
<dbReference type="InterPro" id="IPR036565">
    <property type="entry name" value="Mur-like_cat_sf"/>
</dbReference>
<dbReference type="Gene3D" id="3.40.50.720">
    <property type="entry name" value="NAD(P)-binding Rossmann-like Domain"/>
    <property type="match status" value="1"/>
</dbReference>
<reference evidence="4" key="2">
    <citation type="submission" date="2016-02" db="EMBL/GenBank/DDBJ databases">
        <title>The draft genome sequence of the rumen methanogen Methanobrevibacter olleyae YLM1.</title>
        <authorList>
            <consortium name="New Zealand Agricultural Greenhouse Gas Research Centre/Pastoral Greenhouse Gas Research Consortium"/>
            <person name="Kelly W.J."/>
            <person name="Li D."/>
            <person name="Lambie S.C."/>
            <person name="Attwood G.T."/>
            <person name="Altermann E."/>
            <person name="Leahy S.C."/>
        </authorList>
    </citation>
    <scope>NUCLEOTIDE SEQUENCE [LARGE SCALE GENOMIC DNA]</scope>
    <source>
        <strain evidence="4">YLM1</strain>
    </source>
</reference>
<gene>
    <name evidence="3" type="ORF">YLM1_1785</name>
</gene>
<dbReference type="Proteomes" id="UP000066376">
    <property type="component" value="Chromosome"/>
</dbReference>
<dbReference type="PANTHER" id="PTHR43445:SF3">
    <property type="entry name" value="UDP-N-ACETYLMURAMATE--L-ALANINE LIGASE"/>
    <property type="match status" value="1"/>
</dbReference>